<evidence type="ECO:0000313" key="1">
    <source>
        <dbReference type="EMBL" id="CAD6269689.1"/>
    </source>
</evidence>
<dbReference type="AlphaFoldDB" id="A0A811RH81"/>
<organism evidence="1 2">
    <name type="scientific">Miscanthus lutarioriparius</name>
    <dbReference type="NCBI Taxonomy" id="422564"/>
    <lineage>
        <taxon>Eukaryota</taxon>
        <taxon>Viridiplantae</taxon>
        <taxon>Streptophyta</taxon>
        <taxon>Embryophyta</taxon>
        <taxon>Tracheophyta</taxon>
        <taxon>Spermatophyta</taxon>
        <taxon>Magnoliopsida</taxon>
        <taxon>Liliopsida</taxon>
        <taxon>Poales</taxon>
        <taxon>Poaceae</taxon>
        <taxon>PACMAD clade</taxon>
        <taxon>Panicoideae</taxon>
        <taxon>Andropogonodae</taxon>
        <taxon>Andropogoneae</taxon>
        <taxon>Saccharinae</taxon>
        <taxon>Miscanthus</taxon>
    </lineage>
</organism>
<sequence length="161" mass="18007">MALLPNCENSQSCSARRMRALRTSIVRTNTTGDFSTIMLPLAPDDLVEDRENLRVFSGGAGTLVCIICLVDDDLKVLKVMRDHHGRWECTVEKSVHLCQAANIESSWAKRRSWRFLDTTTTAAATLVLGAFLRSSTLLFYINVETLKLQRANKMTTSLNAK</sequence>
<protein>
    <submittedName>
        <fullName evidence="1">Uncharacterized protein</fullName>
    </submittedName>
</protein>
<comment type="caution">
    <text evidence="1">The sequence shown here is derived from an EMBL/GenBank/DDBJ whole genome shotgun (WGS) entry which is preliminary data.</text>
</comment>
<gene>
    <name evidence="1" type="ORF">NCGR_LOCUS52991</name>
</gene>
<accession>A0A811RH81</accession>
<proteinExistence type="predicted"/>
<dbReference type="Proteomes" id="UP000604825">
    <property type="component" value="Unassembled WGS sequence"/>
</dbReference>
<name>A0A811RH81_9POAL</name>
<keyword evidence="2" id="KW-1185">Reference proteome</keyword>
<evidence type="ECO:0000313" key="2">
    <source>
        <dbReference type="Proteomes" id="UP000604825"/>
    </source>
</evidence>
<reference evidence="1" key="1">
    <citation type="submission" date="2020-10" db="EMBL/GenBank/DDBJ databases">
        <authorList>
            <person name="Han B."/>
            <person name="Lu T."/>
            <person name="Zhao Q."/>
            <person name="Huang X."/>
            <person name="Zhao Y."/>
        </authorList>
    </citation>
    <scope>NUCLEOTIDE SEQUENCE</scope>
</reference>
<dbReference type="EMBL" id="CAJGYO010000015">
    <property type="protein sequence ID" value="CAD6269689.1"/>
    <property type="molecule type" value="Genomic_DNA"/>
</dbReference>